<protein>
    <submittedName>
        <fullName evidence="1">Uncharacterized protein</fullName>
    </submittedName>
</protein>
<evidence type="ECO:0000313" key="1">
    <source>
        <dbReference type="EMBL" id="PQM49000.1"/>
    </source>
</evidence>
<reference evidence="1 2" key="1">
    <citation type="journal article" date="2017" name="Int. J. Syst. Evol. Microbiol.">
        <title>Mycobacterium talmoniae sp. nov., a slowly growing mycobacterium isolated from human respiratory samples.</title>
        <authorList>
            <person name="Davidson R.M."/>
            <person name="DeGroote M.A."/>
            <person name="Marola J.L."/>
            <person name="Buss S."/>
            <person name="Jones V."/>
            <person name="McNeil M.R."/>
            <person name="Freifeld A.G."/>
            <person name="Elaine Epperson L."/>
            <person name="Hasan N.A."/>
            <person name="Jackson M."/>
            <person name="Iwen P.C."/>
            <person name="Salfinger M."/>
            <person name="Strong M."/>
        </authorList>
    </citation>
    <scope>NUCLEOTIDE SEQUENCE [LARGE SCALE GENOMIC DNA]</scope>
    <source>
        <strain evidence="1 2">ATCC BAA-2683</strain>
    </source>
</reference>
<dbReference type="AlphaFoldDB" id="A0A2S8BQQ0"/>
<organism evidence="1 2">
    <name type="scientific">Mycobacterium talmoniae</name>
    <dbReference type="NCBI Taxonomy" id="1858794"/>
    <lineage>
        <taxon>Bacteria</taxon>
        <taxon>Bacillati</taxon>
        <taxon>Actinomycetota</taxon>
        <taxon>Actinomycetes</taxon>
        <taxon>Mycobacteriales</taxon>
        <taxon>Mycobacteriaceae</taxon>
        <taxon>Mycobacterium</taxon>
    </lineage>
</organism>
<dbReference type="Proteomes" id="UP000238296">
    <property type="component" value="Unassembled WGS sequence"/>
</dbReference>
<evidence type="ECO:0000313" key="2">
    <source>
        <dbReference type="Proteomes" id="UP000238296"/>
    </source>
</evidence>
<accession>A0A2S8BQQ0</accession>
<name>A0A2S8BQQ0_9MYCO</name>
<comment type="caution">
    <text evidence="1">The sequence shown here is derived from an EMBL/GenBank/DDBJ whole genome shotgun (WGS) entry which is preliminary data.</text>
</comment>
<dbReference type="EMBL" id="PPEA01000111">
    <property type="protein sequence ID" value="PQM49000.1"/>
    <property type="molecule type" value="Genomic_DNA"/>
</dbReference>
<sequence>MVVPPSTGPPKLSWAICGNSARGMPRIIAIRSTTNDINTTWLPARYRNPSATAAQPQRAAVVSALTGIGVSRQVAQIGSRQVAVSIRYRVDRSTQFSSSPASSGPTIAPNCVTVMFSELAAGSSPPASIRGIAADRAGAFTA</sequence>
<gene>
    <name evidence="1" type="ORF">C1Y40_00781</name>
</gene>
<proteinExistence type="predicted"/>